<feature type="compositionally biased region" description="Pro residues" evidence="7">
    <location>
        <begin position="159"/>
        <end position="181"/>
    </location>
</feature>
<evidence type="ECO:0000313" key="10">
    <source>
        <dbReference type="Proteomes" id="UP001228905"/>
    </source>
</evidence>
<evidence type="ECO:0000256" key="4">
    <source>
        <dbReference type="ARBA" id="ARBA00022825"/>
    </source>
</evidence>
<dbReference type="PRINTS" id="PR00723">
    <property type="entry name" value="SUBTILISIN"/>
</dbReference>
<dbReference type="Gene3D" id="3.40.50.200">
    <property type="entry name" value="Peptidase S8/S53 domain"/>
    <property type="match status" value="1"/>
</dbReference>
<feature type="active site" description="Charge relay system" evidence="5">
    <location>
        <position position="192"/>
    </location>
</feature>
<evidence type="ECO:0000256" key="5">
    <source>
        <dbReference type="PROSITE-ProRule" id="PRU01240"/>
    </source>
</evidence>
<dbReference type="GO" id="GO:0008233">
    <property type="term" value="F:peptidase activity"/>
    <property type="evidence" value="ECO:0007669"/>
    <property type="project" value="UniProtKB-KW"/>
</dbReference>
<feature type="domain" description="Peptidase S8/S53" evidence="8">
    <location>
        <begin position="184"/>
        <end position="418"/>
    </location>
</feature>
<accession>A0ABU0IMA6</accession>
<evidence type="ECO:0000259" key="8">
    <source>
        <dbReference type="Pfam" id="PF00082"/>
    </source>
</evidence>
<dbReference type="InterPro" id="IPR023828">
    <property type="entry name" value="Peptidase_S8_Ser-AS"/>
</dbReference>
<protein>
    <submittedName>
        <fullName evidence="9">Subtilisin family serine protease</fullName>
    </submittedName>
</protein>
<dbReference type="SUPFAM" id="SSF52743">
    <property type="entry name" value="Subtilisin-like"/>
    <property type="match status" value="1"/>
</dbReference>
<organism evidence="9 10">
    <name type="scientific">Caulobacter ginsengisoli</name>
    <dbReference type="NCBI Taxonomy" id="400775"/>
    <lineage>
        <taxon>Bacteria</taxon>
        <taxon>Pseudomonadati</taxon>
        <taxon>Pseudomonadota</taxon>
        <taxon>Alphaproteobacteria</taxon>
        <taxon>Caulobacterales</taxon>
        <taxon>Caulobacteraceae</taxon>
        <taxon>Caulobacter</taxon>
    </lineage>
</organism>
<evidence type="ECO:0000313" key="9">
    <source>
        <dbReference type="EMBL" id="MDQ0463143.1"/>
    </source>
</evidence>
<keyword evidence="4 5" id="KW-0720">Serine protease</keyword>
<keyword evidence="2 5" id="KW-0645">Protease</keyword>
<keyword evidence="10" id="KW-1185">Reference proteome</keyword>
<name>A0ABU0IMA6_9CAUL</name>
<feature type="region of interest" description="Disordered" evidence="7">
    <location>
        <begin position="146"/>
        <end position="184"/>
    </location>
</feature>
<dbReference type="InterPro" id="IPR015500">
    <property type="entry name" value="Peptidase_S8_subtilisin-rel"/>
</dbReference>
<dbReference type="EMBL" id="JAUSVS010000001">
    <property type="protein sequence ID" value="MDQ0463143.1"/>
    <property type="molecule type" value="Genomic_DNA"/>
</dbReference>
<evidence type="ECO:0000256" key="2">
    <source>
        <dbReference type="ARBA" id="ARBA00022670"/>
    </source>
</evidence>
<comment type="similarity">
    <text evidence="1 5 6">Belongs to the peptidase S8 family.</text>
</comment>
<evidence type="ECO:0000256" key="3">
    <source>
        <dbReference type="ARBA" id="ARBA00022801"/>
    </source>
</evidence>
<dbReference type="InterPro" id="IPR000209">
    <property type="entry name" value="Peptidase_S8/S53_dom"/>
</dbReference>
<dbReference type="InterPro" id="IPR023827">
    <property type="entry name" value="Peptidase_S8_Asp-AS"/>
</dbReference>
<dbReference type="InterPro" id="IPR050131">
    <property type="entry name" value="Peptidase_S8_subtilisin-like"/>
</dbReference>
<gene>
    <name evidence="9" type="ORF">QO010_000891</name>
</gene>
<dbReference type="Proteomes" id="UP001228905">
    <property type="component" value="Unassembled WGS sequence"/>
</dbReference>
<evidence type="ECO:0000256" key="7">
    <source>
        <dbReference type="SAM" id="MobiDB-lite"/>
    </source>
</evidence>
<dbReference type="PANTHER" id="PTHR43806">
    <property type="entry name" value="PEPTIDASE S8"/>
    <property type="match status" value="1"/>
</dbReference>
<evidence type="ECO:0000256" key="6">
    <source>
        <dbReference type="RuleBase" id="RU003355"/>
    </source>
</evidence>
<reference evidence="9 10" key="1">
    <citation type="submission" date="2023-07" db="EMBL/GenBank/DDBJ databases">
        <title>Genomic Encyclopedia of Type Strains, Phase IV (KMG-IV): sequencing the most valuable type-strain genomes for metagenomic binning, comparative biology and taxonomic classification.</title>
        <authorList>
            <person name="Goeker M."/>
        </authorList>
    </citation>
    <scope>NUCLEOTIDE SEQUENCE [LARGE SCALE GENOMIC DNA]</scope>
    <source>
        <strain evidence="9 10">DSM 18695</strain>
    </source>
</reference>
<dbReference type="PANTHER" id="PTHR43806:SF11">
    <property type="entry name" value="CEREVISIN-RELATED"/>
    <property type="match status" value="1"/>
</dbReference>
<feature type="active site" description="Charge relay system" evidence="5">
    <location>
        <position position="374"/>
    </location>
</feature>
<dbReference type="GO" id="GO:0006508">
    <property type="term" value="P:proteolysis"/>
    <property type="evidence" value="ECO:0007669"/>
    <property type="project" value="UniProtKB-KW"/>
</dbReference>
<dbReference type="PROSITE" id="PS51892">
    <property type="entry name" value="SUBTILASE"/>
    <property type="match status" value="1"/>
</dbReference>
<proteinExistence type="inferred from homology"/>
<dbReference type="PROSITE" id="PS00136">
    <property type="entry name" value="SUBTILASE_ASP"/>
    <property type="match status" value="1"/>
</dbReference>
<dbReference type="InterPro" id="IPR036852">
    <property type="entry name" value="Peptidase_S8/S53_dom_sf"/>
</dbReference>
<comment type="caution">
    <text evidence="9">The sequence shown here is derived from an EMBL/GenBank/DDBJ whole genome shotgun (WGS) entry which is preliminary data.</text>
</comment>
<keyword evidence="3 5" id="KW-0378">Hydrolase</keyword>
<dbReference type="RefSeq" id="WP_307346525.1">
    <property type="nucleotide sequence ID" value="NZ_JAUSVS010000001.1"/>
</dbReference>
<dbReference type="CDD" id="cd05561">
    <property type="entry name" value="Peptidases_S8_4"/>
    <property type="match status" value="1"/>
</dbReference>
<dbReference type="Pfam" id="PF00082">
    <property type="entry name" value="Peptidase_S8"/>
    <property type="match status" value="1"/>
</dbReference>
<sequence length="428" mass="43191">MVVLGLLLNAPAWAQLPSLPSVPGGLPSGLPGGLPSDLDRPVSGVQQQLNPNRLTDLRRWREQELIRRNPREIDVDDFGRAVVRGELVAISPSPGSLQAAQAAGFMITRREAVAGTEVDIVTLAIPPGTNARQALRRLRRADPGGTYDYDHIYGEATSPRPPSVGPPPPATMPGRPPPPGPSAAGVRIGLIDTGVDAGHPCLAGLSIVQRGFAPGGVRPAAHGTATASLLAGRGGGVRSAAPGAALLVADVYGAGPTGGSAVAVAQGLGWLSQSGAQVINVSLVGPPNAAVAAVIQSLAARGVLIVAAVGNDGPAAPPLYPASYPQVIAVTGVDRRDRVLPEASRALHVDFAAPGDALTAARPGGGLSPVRGTSYAAPIVAGRLAVLSRGGGRAAVDALARQARDLGQRGRDSLYGYGVIGEDLRAGG</sequence>
<evidence type="ECO:0000256" key="1">
    <source>
        <dbReference type="ARBA" id="ARBA00011073"/>
    </source>
</evidence>
<dbReference type="PROSITE" id="PS00138">
    <property type="entry name" value="SUBTILASE_SER"/>
    <property type="match status" value="1"/>
</dbReference>
<feature type="active site" description="Charge relay system" evidence="5">
    <location>
        <position position="222"/>
    </location>
</feature>